<dbReference type="AlphaFoldDB" id="A0A6J6QP12"/>
<dbReference type="EMBL" id="CAESGF010000003">
    <property type="protein sequence ID" value="CAB4362866.1"/>
    <property type="molecule type" value="Genomic_DNA"/>
</dbReference>
<dbReference type="InterPro" id="IPR051782">
    <property type="entry name" value="ABC_Transporter_VariousFunc"/>
</dbReference>
<evidence type="ECO:0000313" key="9">
    <source>
        <dbReference type="EMBL" id="CAB4918404.1"/>
    </source>
</evidence>
<evidence type="ECO:0000313" key="8">
    <source>
        <dbReference type="EMBL" id="CAB4853772.1"/>
    </source>
</evidence>
<dbReference type="GO" id="GO:0005524">
    <property type="term" value="F:ATP binding"/>
    <property type="evidence" value="ECO:0007669"/>
    <property type="project" value="UniProtKB-KW"/>
</dbReference>
<dbReference type="PROSITE" id="PS50893">
    <property type="entry name" value="ABC_TRANSPORTER_2"/>
    <property type="match status" value="1"/>
</dbReference>
<evidence type="ECO:0000313" key="5">
    <source>
        <dbReference type="EMBL" id="CAB4362866.1"/>
    </source>
</evidence>
<dbReference type="CDD" id="cd03230">
    <property type="entry name" value="ABC_DR_subfamily_A"/>
    <property type="match status" value="1"/>
</dbReference>
<evidence type="ECO:0000313" key="10">
    <source>
        <dbReference type="EMBL" id="CAB4990607.1"/>
    </source>
</evidence>
<dbReference type="PANTHER" id="PTHR42939">
    <property type="entry name" value="ABC TRANSPORTER ATP-BINDING PROTEIN ALBC-RELATED"/>
    <property type="match status" value="1"/>
</dbReference>
<dbReference type="SUPFAM" id="SSF52540">
    <property type="entry name" value="P-loop containing nucleoside triphosphate hydrolases"/>
    <property type="match status" value="1"/>
</dbReference>
<dbReference type="EMBL" id="CAFAAV010000020">
    <property type="protein sequence ID" value="CAB4806218.1"/>
    <property type="molecule type" value="Genomic_DNA"/>
</dbReference>
<keyword evidence="3" id="KW-0067">ATP-binding</keyword>
<dbReference type="InterPro" id="IPR027417">
    <property type="entry name" value="P-loop_NTPase"/>
</dbReference>
<dbReference type="EMBL" id="CAFBOL010000033">
    <property type="protein sequence ID" value="CAB4990607.1"/>
    <property type="molecule type" value="Genomic_DNA"/>
</dbReference>
<keyword evidence="1" id="KW-0813">Transport</keyword>
<proteinExistence type="predicted"/>
<protein>
    <submittedName>
        <fullName evidence="6">Unannotated protein</fullName>
    </submittedName>
</protein>
<dbReference type="GO" id="GO:0016887">
    <property type="term" value="F:ATP hydrolysis activity"/>
    <property type="evidence" value="ECO:0007669"/>
    <property type="project" value="InterPro"/>
</dbReference>
<reference evidence="6" key="1">
    <citation type="submission" date="2020-05" db="EMBL/GenBank/DDBJ databases">
        <authorList>
            <person name="Chiriac C."/>
            <person name="Salcher M."/>
            <person name="Ghai R."/>
            <person name="Kavagutti S V."/>
        </authorList>
    </citation>
    <scope>NUCLEOTIDE SEQUENCE</scope>
</reference>
<dbReference type="SMART" id="SM00382">
    <property type="entry name" value="AAA"/>
    <property type="match status" value="1"/>
</dbReference>
<accession>A0A6J6QP12</accession>
<dbReference type="EMBL" id="CAFBIY010000336">
    <property type="protein sequence ID" value="CAB4853772.1"/>
    <property type="molecule type" value="Genomic_DNA"/>
</dbReference>
<dbReference type="PANTHER" id="PTHR42939:SF1">
    <property type="entry name" value="ABC TRANSPORTER ATP-BINDING PROTEIN ALBC-RELATED"/>
    <property type="match status" value="1"/>
</dbReference>
<evidence type="ECO:0000313" key="7">
    <source>
        <dbReference type="EMBL" id="CAB4806218.1"/>
    </source>
</evidence>
<dbReference type="Pfam" id="PF00005">
    <property type="entry name" value="ABC_tran"/>
    <property type="match status" value="1"/>
</dbReference>
<evidence type="ECO:0000256" key="1">
    <source>
        <dbReference type="ARBA" id="ARBA00022448"/>
    </source>
</evidence>
<sequence>MTIAFSTHGLGKDYGDRPALVPLDLEVPLGQHVALVGHNGSGKTTLLRMAAGLLDPTAGEARIVGHKSGTREARQSLSWLSDTPTFYDDLSLWEHLEFVARVHGVEDWEPRAEHLLGALHLSDRRDDIPTTFSRGLRQKAAISLAMIRPFQLMLVDEPFVGLDQSGKEALLTLLDEAAAGGATLIVATHELAFVSRVQRLLALRDGELVYDGAPADVDVHALVLPS</sequence>
<dbReference type="EMBL" id="CAFBMT010000003">
    <property type="protein sequence ID" value="CAB4918404.1"/>
    <property type="molecule type" value="Genomic_DNA"/>
</dbReference>
<dbReference type="InterPro" id="IPR003593">
    <property type="entry name" value="AAA+_ATPase"/>
</dbReference>
<dbReference type="Gene3D" id="3.40.50.300">
    <property type="entry name" value="P-loop containing nucleotide triphosphate hydrolases"/>
    <property type="match status" value="1"/>
</dbReference>
<evidence type="ECO:0000256" key="3">
    <source>
        <dbReference type="ARBA" id="ARBA00022840"/>
    </source>
</evidence>
<organism evidence="6">
    <name type="scientific">freshwater metagenome</name>
    <dbReference type="NCBI Taxonomy" id="449393"/>
    <lineage>
        <taxon>unclassified sequences</taxon>
        <taxon>metagenomes</taxon>
        <taxon>ecological metagenomes</taxon>
    </lineage>
</organism>
<evidence type="ECO:0000313" key="6">
    <source>
        <dbReference type="EMBL" id="CAB4710745.1"/>
    </source>
</evidence>
<evidence type="ECO:0000259" key="4">
    <source>
        <dbReference type="PROSITE" id="PS50893"/>
    </source>
</evidence>
<evidence type="ECO:0000256" key="2">
    <source>
        <dbReference type="ARBA" id="ARBA00022741"/>
    </source>
</evidence>
<keyword evidence="2" id="KW-0547">Nucleotide-binding</keyword>
<dbReference type="InterPro" id="IPR003439">
    <property type="entry name" value="ABC_transporter-like_ATP-bd"/>
</dbReference>
<feature type="domain" description="ABC transporter" evidence="4">
    <location>
        <begin position="5"/>
        <end position="225"/>
    </location>
</feature>
<dbReference type="EMBL" id="CAEZYF010000003">
    <property type="protein sequence ID" value="CAB4710745.1"/>
    <property type="molecule type" value="Genomic_DNA"/>
</dbReference>
<name>A0A6J6QP12_9ZZZZ</name>
<gene>
    <name evidence="6" type="ORF">UFOPK2656_00654</name>
    <name evidence="7" type="ORF">UFOPK3099_00431</name>
    <name evidence="8" type="ORF">UFOPK3267_03310</name>
    <name evidence="9" type="ORF">UFOPK3651_00692</name>
    <name evidence="10" type="ORF">UFOPK3931_01443</name>
    <name evidence="5" type="ORF">UFOPK4189_00652</name>
</gene>